<dbReference type="STRING" id="45357.A0A2V1ARC5"/>
<dbReference type="PROSITE" id="PS50250">
    <property type="entry name" value="PCI"/>
    <property type="match status" value="1"/>
</dbReference>
<feature type="compositionally biased region" description="Acidic residues" evidence="5">
    <location>
        <begin position="14"/>
        <end position="57"/>
    </location>
</feature>
<dbReference type="OrthoDB" id="29647at2759"/>
<comment type="function">
    <text evidence="4">Component of the eukaryotic translation initiation factor 3 (eIF-3) complex, which is involved in protein synthesis of a specialized repertoire of mRNAs and, together with other initiation factors, stimulates binding of mRNA and methionyl-tRNAi to the 40S ribosome. The eIF-3 complex specifically targets and initiates translation of a subset of mRNAs involved in cell proliferation.</text>
</comment>
<name>A0A2V1ARC5_9ASCO</name>
<evidence type="ECO:0000313" key="7">
    <source>
        <dbReference type="EMBL" id="PVH19501.1"/>
    </source>
</evidence>
<dbReference type="PANTHER" id="PTHR13937:SF0">
    <property type="entry name" value="EUKARYOTIC TRANSLATION INITIATION FACTOR 3 SUBUNIT C-RELATED"/>
    <property type="match status" value="1"/>
</dbReference>
<proteinExistence type="inferred from homology"/>
<keyword evidence="3 4" id="KW-0648">Protein biosynthesis</keyword>
<dbReference type="InterPro" id="IPR008905">
    <property type="entry name" value="EIF3C_N_dom"/>
</dbReference>
<evidence type="ECO:0000256" key="2">
    <source>
        <dbReference type="ARBA" id="ARBA00022540"/>
    </source>
</evidence>
<dbReference type="GO" id="GO:0003723">
    <property type="term" value="F:RNA binding"/>
    <property type="evidence" value="ECO:0007669"/>
    <property type="project" value="InterPro"/>
</dbReference>
<feature type="compositionally biased region" description="Basic and acidic residues" evidence="5">
    <location>
        <begin position="84"/>
        <end position="95"/>
    </location>
</feature>
<dbReference type="GO" id="GO:0033290">
    <property type="term" value="C:eukaryotic 48S preinitiation complex"/>
    <property type="evidence" value="ECO:0007669"/>
    <property type="project" value="UniProtKB-UniRule"/>
</dbReference>
<dbReference type="InterPro" id="IPR000717">
    <property type="entry name" value="PCI_dom"/>
</dbReference>
<keyword evidence="8" id="KW-1185">Reference proteome</keyword>
<dbReference type="GO" id="GO:0001732">
    <property type="term" value="P:formation of cytoplasmic translation initiation complex"/>
    <property type="evidence" value="ECO:0007669"/>
    <property type="project" value="UniProtKB-UniRule"/>
</dbReference>
<dbReference type="Pfam" id="PF01399">
    <property type="entry name" value="PCI"/>
    <property type="match status" value="1"/>
</dbReference>
<sequence length="840" mass="95210">MSRFFAAGYTSDTSSEEEDLLSGSEEELMSSSEEEAFSTDSEFDNDSDDSDSEDEDYSGAGPSYFLKKNFLKGSGGDSDSDSDNEGRKVVKSGKEKLLDDMRESVDSIYNSRNLENWSAVLNEFDRLGRLLIRANQQNIAIPNFYYKMLGELEETLSEAASQDKEKKKLPTDQNRSFNTMKQRVKKTAKEYQVYLDYYKENPTAFDTEEPLNIASTLTSNDTGAGGAVVGSISGTTRSLSPVFHTLKQISESRGKKNIDKFEQVAVLEKLLQDALPEGKLFEIISVYQMLLSVRFDASSSQSYMPIDAWKQNEKDFVDFLQLLEKHSDKYCVSELGVATDDIDIEPPANDKGVKVILGSVAAIVERLDDEFTRSLQNSDPHSIEYVDRLKDEPTLYSLIVRAQVYVESTTSISDHLARIVLRRLDHIYFKPDQLIAQNESVAWESTWDAAGIKESLLYTKGKSPAEVVGSLTEFLGKQDSKIYNKQALLCKTYYYAVNNKYSEARELFLNSQIYSNIGSADSSTQVLYNRALVQLGLGAFKAGKIEESHQILNEIVNTQRLKELLGQGYNSKYPSQVTTAEKSKLLPFHMHINLELVECVFMTSSMLIEIPALAASSTSTKDNKRKASIKSFKSKLEFHERQYFTGPPESIKDHLIYASRYLQKGNWDKAYQLLSSIKIWRLFADNDSLLSMLKQQLQVEGLRTYVFTYKSIFTKLSVDKLAKQFDIEKTDVQSILEKMLTQNEISGSLDESKDFVNFTTDEPQRSKLQELASIMNEKLGLLLDKHEKTGSNGHSRKQATQQQQQQQKEQKEQKETQQEENSKFRHANVNTNNDEFQVTA</sequence>
<comment type="similarity">
    <text evidence="4">Belongs to the eIF-3 subunit C family.</text>
</comment>
<evidence type="ECO:0000256" key="4">
    <source>
        <dbReference type="HAMAP-Rule" id="MF_03002"/>
    </source>
</evidence>
<protein>
    <recommendedName>
        <fullName evidence="4">Eukaryotic translation initiation factor 3 subunit C</fullName>
        <shortName evidence="4">eIF3c</shortName>
    </recommendedName>
    <alternativeName>
        <fullName evidence="4">Eukaryotic translation initiation factor 3 93 kDa subunit homolog</fullName>
        <shortName evidence="4">eIF3 p93</shortName>
    </alternativeName>
    <alternativeName>
        <fullName evidence="4">Translation initiation factor eIF3, p93 subunit homolog</fullName>
    </alternativeName>
</protein>
<comment type="subcellular location">
    <subcellularLocation>
        <location evidence="4">Cytoplasm</location>
    </subcellularLocation>
</comment>
<dbReference type="HAMAP" id="MF_03002">
    <property type="entry name" value="eIF3c"/>
    <property type="match status" value="1"/>
</dbReference>
<feature type="compositionally biased region" description="Polar residues" evidence="5">
    <location>
        <begin position="828"/>
        <end position="840"/>
    </location>
</feature>
<dbReference type="Pfam" id="PF05470">
    <property type="entry name" value="eIF-3c_N"/>
    <property type="match status" value="2"/>
</dbReference>
<feature type="region of interest" description="Disordered" evidence="5">
    <location>
        <begin position="1"/>
        <end position="95"/>
    </location>
</feature>
<dbReference type="GO" id="GO:0016282">
    <property type="term" value="C:eukaryotic 43S preinitiation complex"/>
    <property type="evidence" value="ECO:0007669"/>
    <property type="project" value="UniProtKB-UniRule"/>
</dbReference>
<gene>
    <name evidence="4" type="primary">NIP1</name>
    <name evidence="7" type="ORF">CXQ85_003347</name>
</gene>
<dbReference type="AlphaFoldDB" id="A0A2V1ARC5"/>
<evidence type="ECO:0000313" key="8">
    <source>
        <dbReference type="Proteomes" id="UP000244309"/>
    </source>
</evidence>
<dbReference type="EMBL" id="PKFO01000002">
    <property type="protein sequence ID" value="PVH19501.1"/>
    <property type="molecule type" value="Genomic_DNA"/>
</dbReference>
<feature type="compositionally biased region" description="Basic and acidic residues" evidence="5">
    <location>
        <begin position="808"/>
        <end position="823"/>
    </location>
</feature>
<organism evidence="7 8">
    <name type="scientific">Candidozyma haemuli</name>
    <dbReference type="NCBI Taxonomy" id="45357"/>
    <lineage>
        <taxon>Eukaryota</taxon>
        <taxon>Fungi</taxon>
        <taxon>Dikarya</taxon>
        <taxon>Ascomycota</taxon>
        <taxon>Saccharomycotina</taxon>
        <taxon>Pichiomycetes</taxon>
        <taxon>Metschnikowiaceae</taxon>
        <taxon>Candidozyma</taxon>
    </lineage>
</organism>
<feature type="compositionally biased region" description="Low complexity" evidence="5">
    <location>
        <begin position="798"/>
        <end position="807"/>
    </location>
</feature>
<evidence type="ECO:0000256" key="1">
    <source>
        <dbReference type="ARBA" id="ARBA00022490"/>
    </source>
</evidence>
<comment type="caution">
    <text evidence="7">The sequence shown here is derived from an EMBL/GenBank/DDBJ whole genome shotgun (WGS) entry which is preliminary data.</text>
</comment>
<feature type="domain" description="PCI" evidence="6">
    <location>
        <begin position="588"/>
        <end position="763"/>
    </location>
</feature>
<dbReference type="GO" id="GO:0008541">
    <property type="term" value="C:proteasome regulatory particle, lid subcomplex"/>
    <property type="evidence" value="ECO:0007669"/>
    <property type="project" value="UniProtKB-ARBA"/>
</dbReference>
<dbReference type="VEuPathDB" id="FungiDB:CXQ85_003347"/>
<dbReference type="InterPro" id="IPR027516">
    <property type="entry name" value="EIF3C"/>
</dbReference>
<dbReference type="InterPro" id="IPR036390">
    <property type="entry name" value="WH_DNA-bd_sf"/>
</dbReference>
<dbReference type="GO" id="GO:0031369">
    <property type="term" value="F:translation initiation factor binding"/>
    <property type="evidence" value="ECO:0007669"/>
    <property type="project" value="InterPro"/>
</dbReference>
<evidence type="ECO:0000256" key="5">
    <source>
        <dbReference type="SAM" id="MobiDB-lite"/>
    </source>
</evidence>
<dbReference type="GO" id="GO:0003743">
    <property type="term" value="F:translation initiation factor activity"/>
    <property type="evidence" value="ECO:0007669"/>
    <property type="project" value="UniProtKB-UniRule"/>
</dbReference>
<keyword evidence="2 4" id="KW-0396">Initiation factor</keyword>
<keyword evidence="1 4" id="KW-0963">Cytoplasm</keyword>
<evidence type="ECO:0000259" key="6">
    <source>
        <dbReference type="PROSITE" id="PS50250"/>
    </source>
</evidence>
<dbReference type="SUPFAM" id="SSF46785">
    <property type="entry name" value="Winged helix' DNA-binding domain"/>
    <property type="match status" value="1"/>
</dbReference>
<accession>A0A2V1ARC5</accession>
<comment type="subunit">
    <text evidence="4">Component of the eukaryotic translation initiation factor 3 (eIF-3) complex.</text>
</comment>
<dbReference type="PANTHER" id="PTHR13937">
    <property type="entry name" value="EUKARYOTIC TRANSLATION INITATION FACTOR 3, SUBUNIT 8 EIF3S8 -RELATED"/>
    <property type="match status" value="1"/>
</dbReference>
<dbReference type="Proteomes" id="UP000244309">
    <property type="component" value="Unassembled WGS sequence"/>
</dbReference>
<reference evidence="7 8" key="1">
    <citation type="submission" date="2017-12" db="EMBL/GenBank/DDBJ databases">
        <title>Genome Sequence of a Multidrug-Resistant Candida haemulonii Isolate from a Patient with Chronic Leg Ulcers in Israel.</title>
        <authorList>
            <person name="Chow N.A."/>
            <person name="Gade L."/>
            <person name="Batra D."/>
            <person name="Rowe L.A."/>
            <person name="Ben-Ami R."/>
            <person name="Loparev V.N."/>
            <person name="Litvintseva A.P."/>
        </authorList>
    </citation>
    <scope>NUCLEOTIDE SEQUENCE [LARGE SCALE GENOMIC DNA]</scope>
    <source>
        <strain evidence="7 8">B11899</strain>
    </source>
</reference>
<dbReference type="SMART" id="SM00088">
    <property type="entry name" value="PINT"/>
    <property type="match status" value="1"/>
</dbReference>
<feature type="region of interest" description="Disordered" evidence="5">
    <location>
        <begin position="787"/>
        <end position="840"/>
    </location>
</feature>
<dbReference type="GO" id="GO:0005852">
    <property type="term" value="C:eukaryotic translation initiation factor 3 complex"/>
    <property type="evidence" value="ECO:0007669"/>
    <property type="project" value="UniProtKB-UniRule"/>
</dbReference>
<evidence type="ECO:0000256" key="3">
    <source>
        <dbReference type="ARBA" id="ARBA00022917"/>
    </source>
</evidence>